<dbReference type="GO" id="GO:0000967">
    <property type="term" value="P:rRNA 5'-end processing"/>
    <property type="evidence" value="ECO:0007669"/>
    <property type="project" value="UniProtKB-UniRule"/>
</dbReference>
<dbReference type="AlphaFoldDB" id="A0A1G2SM27"/>
<evidence type="ECO:0000256" key="3">
    <source>
        <dbReference type="ARBA" id="ARBA00022722"/>
    </source>
</evidence>
<comment type="similarity">
    <text evidence="5">Belongs to the YqgF HJR family.</text>
</comment>
<evidence type="ECO:0000313" key="7">
    <source>
        <dbReference type="EMBL" id="OHA86067.1"/>
    </source>
</evidence>
<dbReference type="NCBIfam" id="TIGR00250">
    <property type="entry name" value="RNAse_H_YqgF"/>
    <property type="match status" value="1"/>
</dbReference>
<dbReference type="PANTHER" id="PTHR33317:SF4">
    <property type="entry name" value="POLYNUCLEOTIDYL TRANSFERASE, RIBONUCLEASE H-LIKE SUPERFAMILY PROTEIN"/>
    <property type="match status" value="1"/>
</dbReference>
<evidence type="ECO:0000259" key="6">
    <source>
        <dbReference type="SMART" id="SM00732"/>
    </source>
</evidence>
<dbReference type="InterPro" id="IPR012337">
    <property type="entry name" value="RNaseH-like_sf"/>
</dbReference>
<dbReference type="STRING" id="1802730.A2591_01610"/>
<keyword evidence="3 5" id="KW-0540">Nuclease</keyword>
<keyword evidence="2 5" id="KW-0690">Ribosome biogenesis</keyword>
<protein>
    <recommendedName>
        <fullName evidence="5">Putative pre-16S rRNA nuclease</fullName>
        <ecNumber evidence="5">3.1.-.-</ecNumber>
    </recommendedName>
</protein>
<dbReference type="EC" id="3.1.-.-" evidence="5"/>
<name>A0A1G2SM27_9BACT</name>
<comment type="subcellular location">
    <subcellularLocation>
        <location evidence="5">Cytoplasm</location>
    </subcellularLocation>
</comment>
<proteinExistence type="inferred from homology"/>
<dbReference type="HAMAP" id="MF_00651">
    <property type="entry name" value="Nuclease_YqgF"/>
    <property type="match status" value="1"/>
</dbReference>
<dbReference type="SMART" id="SM00732">
    <property type="entry name" value="YqgFc"/>
    <property type="match status" value="1"/>
</dbReference>
<gene>
    <name evidence="7" type="ORF">A2591_01610</name>
</gene>
<dbReference type="GO" id="GO:0005829">
    <property type="term" value="C:cytosol"/>
    <property type="evidence" value="ECO:0007669"/>
    <property type="project" value="TreeGrafter"/>
</dbReference>
<organism evidence="7 8">
    <name type="scientific">Candidatus Yonathbacteria bacterium RIFOXYD1_FULL_52_36</name>
    <dbReference type="NCBI Taxonomy" id="1802730"/>
    <lineage>
        <taxon>Bacteria</taxon>
        <taxon>Candidatus Yonathiibacteriota</taxon>
    </lineage>
</organism>
<comment type="function">
    <text evidence="5">Could be a nuclease involved in processing of the 5'-end of pre-16S rRNA.</text>
</comment>
<reference evidence="7 8" key="1">
    <citation type="journal article" date="2016" name="Nat. Commun.">
        <title>Thousands of microbial genomes shed light on interconnected biogeochemical processes in an aquifer system.</title>
        <authorList>
            <person name="Anantharaman K."/>
            <person name="Brown C.T."/>
            <person name="Hug L.A."/>
            <person name="Sharon I."/>
            <person name="Castelle C.J."/>
            <person name="Probst A.J."/>
            <person name="Thomas B.C."/>
            <person name="Singh A."/>
            <person name="Wilkins M.J."/>
            <person name="Karaoz U."/>
            <person name="Brodie E.L."/>
            <person name="Williams K.H."/>
            <person name="Hubbard S.S."/>
            <person name="Banfield J.F."/>
        </authorList>
    </citation>
    <scope>NUCLEOTIDE SEQUENCE [LARGE SCALE GENOMIC DNA]</scope>
</reference>
<dbReference type="InterPro" id="IPR005227">
    <property type="entry name" value="YqgF"/>
</dbReference>
<evidence type="ECO:0000256" key="5">
    <source>
        <dbReference type="HAMAP-Rule" id="MF_00651"/>
    </source>
</evidence>
<dbReference type="InterPro" id="IPR006641">
    <property type="entry name" value="YqgF/RNaseH-like_dom"/>
</dbReference>
<dbReference type="InterPro" id="IPR037027">
    <property type="entry name" value="YqgF/RNaseH-like_dom_sf"/>
</dbReference>
<dbReference type="GO" id="GO:0004518">
    <property type="term" value="F:nuclease activity"/>
    <property type="evidence" value="ECO:0007669"/>
    <property type="project" value="UniProtKB-KW"/>
</dbReference>
<dbReference type="PANTHER" id="PTHR33317">
    <property type="entry name" value="POLYNUCLEOTIDYL TRANSFERASE, RIBONUCLEASE H-LIKE SUPERFAMILY PROTEIN"/>
    <property type="match status" value="1"/>
</dbReference>
<feature type="domain" description="YqgF/RNase H-like" evidence="6">
    <location>
        <begin position="1"/>
        <end position="99"/>
    </location>
</feature>
<evidence type="ECO:0000256" key="2">
    <source>
        <dbReference type="ARBA" id="ARBA00022517"/>
    </source>
</evidence>
<accession>A0A1G2SM27</accession>
<dbReference type="Proteomes" id="UP000178168">
    <property type="component" value="Unassembled WGS sequence"/>
</dbReference>
<sequence length="137" mass="14635">MRYLGIDYGTKKVGLALSDEVGSMAFPESVVPNTKDLLDVVARLVADRGVEAIVVGESRDYKGAENPVHAPANAFAQELGGKTGLPVSFEPEFMTSVQARSLQGDSGMIDASAAALMLQSFLDRTNKRSILDDDNET</sequence>
<evidence type="ECO:0000313" key="8">
    <source>
        <dbReference type="Proteomes" id="UP000178168"/>
    </source>
</evidence>
<dbReference type="Pfam" id="PF03652">
    <property type="entry name" value="RuvX"/>
    <property type="match status" value="1"/>
</dbReference>
<dbReference type="EMBL" id="MHUZ01000010">
    <property type="protein sequence ID" value="OHA86067.1"/>
    <property type="molecule type" value="Genomic_DNA"/>
</dbReference>
<evidence type="ECO:0000256" key="4">
    <source>
        <dbReference type="ARBA" id="ARBA00022801"/>
    </source>
</evidence>
<dbReference type="GO" id="GO:0016788">
    <property type="term" value="F:hydrolase activity, acting on ester bonds"/>
    <property type="evidence" value="ECO:0007669"/>
    <property type="project" value="UniProtKB-UniRule"/>
</dbReference>
<dbReference type="CDD" id="cd16964">
    <property type="entry name" value="YqgF"/>
    <property type="match status" value="1"/>
</dbReference>
<dbReference type="Gene3D" id="3.30.420.140">
    <property type="entry name" value="YqgF/RNase H-like domain"/>
    <property type="match status" value="1"/>
</dbReference>
<keyword evidence="4 5" id="KW-0378">Hydrolase</keyword>
<comment type="caution">
    <text evidence="7">The sequence shown here is derived from an EMBL/GenBank/DDBJ whole genome shotgun (WGS) entry which is preliminary data.</text>
</comment>
<dbReference type="SUPFAM" id="SSF53098">
    <property type="entry name" value="Ribonuclease H-like"/>
    <property type="match status" value="1"/>
</dbReference>
<keyword evidence="1 5" id="KW-0963">Cytoplasm</keyword>
<evidence type="ECO:0000256" key="1">
    <source>
        <dbReference type="ARBA" id="ARBA00022490"/>
    </source>
</evidence>